<comment type="caution">
    <text evidence="1">The sequence shown here is derived from an EMBL/GenBank/DDBJ whole genome shotgun (WGS) entry which is preliminary data.</text>
</comment>
<feature type="non-terminal residue" evidence="1">
    <location>
        <position position="1"/>
    </location>
</feature>
<organism evidence="1 2">
    <name type="scientific">Candidatus Amphirhobacter heronislandensis</name>
    <dbReference type="NCBI Taxonomy" id="1732024"/>
    <lineage>
        <taxon>Bacteria</taxon>
        <taxon>Pseudomonadati</taxon>
        <taxon>Pseudomonadota</taxon>
        <taxon>Gammaproteobacteria</taxon>
        <taxon>Candidatus Tethybacterales</taxon>
        <taxon>Candidatus Tethybacteraceae</taxon>
        <taxon>Candidatus Amphirhobacter</taxon>
    </lineage>
</organism>
<keyword evidence="2" id="KW-1185">Reference proteome</keyword>
<proteinExistence type="predicted"/>
<gene>
    <name evidence="1" type="ORF">ISN26_01130</name>
</gene>
<protein>
    <submittedName>
        <fullName evidence="1">Uncharacterized protein</fullName>
    </submittedName>
</protein>
<evidence type="ECO:0000313" key="2">
    <source>
        <dbReference type="Proteomes" id="UP000604381"/>
    </source>
</evidence>
<accession>A0A930Y0V4</accession>
<dbReference type="Proteomes" id="UP000604381">
    <property type="component" value="Unassembled WGS sequence"/>
</dbReference>
<name>A0A930Y0V4_9GAMM</name>
<reference evidence="1" key="1">
    <citation type="submission" date="2020-10" db="EMBL/GenBank/DDBJ databases">
        <title>An improved Amphimedon queenslandica hologenome assembly reveals how three proteobacterial symbionts can extend the metabolic phenotypic of their marine sponge host.</title>
        <authorList>
            <person name="Degnan B."/>
            <person name="Degnan S."/>
            <person name="Xiang X."/>
        </authorList>
    </citation>
    <scope>NUCLEOTIDE SEQUENCE</scope>
    <source>
        <strain evidence="1">AqS2</strain>
    </source>
</reference>
<dbReference type="EMBL" id="JADHEI010000015">
    <property type="protein sequence ID" value="MBF2734695.1"/>
    <property type="molecule type" value="Genomic_DNA"/>
</dbReference>
<dbReference type="AlphaFoldDB" id="A0A930Y0V4"/>
<sequence>IWTLNRLFTVRLDLNRQEDQIVLRSLYAIVQRMDGPADREVTLVKVVREALDQPAMDEEHILEEYQQPRQLSVEKARGLSWRKRVALLVWAYRIKCWKRCPGPWT</sequence>
<evidence type="ECO:0000313" key="1">
    <source>
        <dbReference type="EMBL" id="MBF2734695.1"/>
    </source>
</evidence>